<comment type="caution">
    <text evidence="4">The sequence shown here is derived from an EMBL/GenBank/DDBJ whole genome shotgun (WGS) entry which is preliminary data.</text>
</comment>
<reference evidence="4" key="1">
    <citation type="journal article" date="2015" name="Nature">
        <title>Complex archaea that bridge the gap between prokaryotes and eukaryotes.</title>
        <authorList>
            <person name="Spang A."/>
            <person name="Saw J.H."/>
            <person name="Jorgensen S.L."/>
            <person name="Zaremba-Niedzwiedzka K."/>
            <person name="Martijn J."/>
            <person name="Lind A.E."/>
            <person name="van Eijk R."/>
            <person name="Schleper C."/>
            <person name="Guy L."/>
            <person name="Ettema T.J."/>
        </authorList>
    </citation>
    <scope>NUCLEOTIDE SEQUENCE</scope>
</reference>
<feature type="domain" description="Phospholipase/carboxylesterase/thioesterase" evidence="3">
    <location>
        <begin position="10"/>
        <end position="216"/>
    </location>
</feature>
<sequence>MQDLQYIEVETRANPTAAVIWLHGLGASGHDFEPVVPELGLPDDAAVRFIFPHAPNLPVTINGGMTMPAWYDIKAMDIDRIVDTDQLMESARAVGKLIDREIERGIRSENIVIAGFSQGGAVAYELGLTYPKRLAGILALSTYFATAKTVKPAEANSAIPINIYHGTSDPMVPEALGVRSVEALKEMGFEPAYMTFPMEHSVCLEEVQEIGRFIRKYALKA</sequence>
<gene>
    <name evidence="4" type="ORF">LCGC14_1041760</name>
</gene>
<dbReference type="InterPro" id="IPR029058">
    <property type="entry name" value="AB_hydrolase_fold"/>
</dbReference>
<dbReference type="InterPro" id="IPR003140">
    <property type="entry name" value="PLipase/COase/thioEstase"/>
</dbReference>
<comment type="similarity">
    <text evidence="1">Belongs to the AB hydrolase superfamily. AB hydrolase 2 family.</text>
</comment>
<dbReference type="InterPro" id="IPR050565">
    <property type="entry name" value="LYPA1-2/EST-like"/>
</dbReference>
<evidence type="ECO:0000256" key="2">
    <source>
        <dbReference type="ARBA" id="ARBA00022801"/>
    </source>
</evidence>
<dbReference type="PANTHER" id="PTHR10655:SF17">
    <property type="entry name" value="LYSOPHOSPHOLIPASE-LIKE PROTEIN 1"/>
    <property type="match status" value="1"/>
</dbReference>
<proteinExistence type="inferred from homology"/>
<dbReference type="SUPFAM" id="SSF53474">
    <property type="entry name" value="alpha/beta-Hydrolases"/>
    <property type="match status" value="1"/>
</dbReference>
<name>A0A0F9QXS1_9ZZZZ</name>
<dbReference type="Gene3D" id="3.40.50.1820">
    <property type="entry name" value="alpha/beta hydrolase"/>
    <property type="match status" value="1"/>
</dbReference>
<keyword evidence="2" id="KW-0378">Hydrolase</keyword>
<dbReference type="AlphaFoldDB" id="A0A0F9QXS1"/>
<organism evidence="4">
    <name type="scientific">marine sediment metagenome</name>
    <dbReference type="NCBI Taxonomy" id="412755"/>
    <lineage>
        <taxon>unclassified sequences</taxon>
        <taxon>metagenomes</taxon>
        <taxon>ecological metagenomes</taxon>
    </lineage>
</organism>
<dbReference type="PANTHER" id="PTHR10655">
    <property type="entry name" value="LYSOPHOSPHOLIPASE-RELATED"/>
    <property type="match status" value="1"/>
</dbReference>
<dbReference type="Pfam" id="PF02230">
    <property type="entry name" value="Abhydrolase_2"/>
    <property type="match status" value="1"/>
</dbReference>
<dbReference type="EMBL" id="LAZR01004293">
    <property type="protein sequence ID" value="KKN09928.1"/>
    <property type="molecule type" value="Genomic_DNA"/>
</dbReference>
<dbReference type="GO" id="GO:0016787">
    <property type="term" value="F:hydrolase activity"/>
    <property type="evidence" value="ECO:0007669"/>
    <property type="project" value="UniProtKB-KW"/>
</dbReference>
<evidence type="ECO:0000256" key="1">
    <source>
        <dbReference type="ARBA" id="ARBA00006499"/>
    </source>
</evidence>
<evidence type="ECO:0000313" key="4">
    <source>
        <dbReference type="EMBL" id="KKN09928.1"/>
    </source>
</evidence>
<accession>A0A0F9QXS1</accession>
<protein>
    <recommendedName>
        <fullName evidence="3">Phospholipase/carboxylesterase/thioesterase domain-containing protein</fullName>
    </recommendedName>
</protein>
<evidence type="ECO:0000259" key="3">
    <source>
        <dbReference type="Pfam" id="PF02230"/>
    </source>
</evidence>